<dbReference type="InterPro" id="IPR041698">
    <property type="entry name" value="Methyltransf_25"/>
</dbReference>
<accession>K6W403</accession>
<reference evidence="3 4" key="1">
    <citation type="submission" date="2012-08" db="EMBL/GenBank/DDBJ databases">
        <title>Whole genome shotgun sequence of Gordonia rhizosphera NBRC 16068.</title>
        <authorList>
            <person name="Takarada H."/>
            <person name="Isaki S."/>
            <person name="Hosoyama A."/>
            <person name="Tsuchikane K."/>
            <person name="Katsumata H."/>
            <person name="Baba S."/>
            <person name="Ohji S."/>
            <person name="Yamazaki S."/>
            <person name="Fujita N."/>
        </authorList>
    </citation>
    <scope>NUCLEOTIDE SEQUENCE [LARGE SCALE GENOMIC DNA]</scope>
    <source>
        <strain evidence="3 4">NBRC 16068</strain>
    </source>
</reference>
<dbReference type="STRING" id="1108045.GORHZ_025_00010"/>
<dbReference type="GO" id="GO:0032259">
    <property type="term" value="P:methylation"/>
    <property type="evidence" value="ECO:0007669"/>
    <property type="project" value="UniProtKB-KW"/>
</dbReference>
<dbReference type="EMBL" id="BAHC01000025">
    <property type="protein sequence ID" value="GAB88461.1"/>
    <property type="molecule type" value="Genomic_DNA"/>
</dbReference>
<comment type="caution">
    <text evidence="3">The sequence shown here is derived from an EMBL/GenBank/DDBJ whole genome shotgun (WGS) entry which is preliminary data.</text>
</comment>
<dbReference type="NCBIfam" id="NF041255">
    <property type="entry name" value="mycofact_MftM"/>
    <property type="match status" value="1"/>
</dbReference>
<keyword evidence="4" id="KW-1185">Reference proteome</keyword>
<dbReference type="AlphaFoldDB" id="K6W403"/>
<evidence type="ECO:0000256" key="1">
    <source>
        <dbReference type="ARBA" id="ARBA00022679"/>
    </source>
</evidence>
<name>K6W403_9ACTN</name>
<dbReference type="eggNOG" id="COG2226">
    <property type="taxonomic scope" value="Bacteria"/>
</dbReference>
<dbReference type="GO" id="GO:0008168">
    <property type="term" value="F:methyltransferase activity"/>
    <property type="evidence" value="ECO:0007669"/>
    <property type="project" value="UniProtKB-KW"/>
</dbReference>
<sequence>MPADFEECGRFAWRACRDGTVEILHSLDTTTISDSTMIDGLTPLVLGGVLCGQEAFESAAVQVIESTAGTADAGWAAFYDNSVVELTSGTSPFGPVHRQARSLVRGHSVLEVGCCFGFLALQLAEDGHAVSACDITAGAIDHLTRQATRRGTPVDAVVGDATRLPFATDSVDTVTLIHLLEHLDEEAAIQAILEALRVARERVVVAVPFEDEPSEHYGHLLRLTEADLRRWADRVAHAGARTFTDHGGWLVLNP</sequence>
<gene>
    <name evidence="3" type="ORF">GORHZ_025_00010</name>
</gene>
<dbReference type="SUPFAM" id="SSF53335">
    <property type="entry name" value="S-adenosyl-L-methionine-dependent methyltransferases"/>
    <property type="match status" value="1"/>
</dbReference>
<keyword evidence="1 3" id="KW-0808">Transferase</keyword>
<evidence type="ECO:0000259" key="2">
    <source>
        <dbReference type="Pfam" id="PF13649"/>
    </source>
</evidence>
<dbReference type="Gene3D" id="3.40.50.150">
    <property type="entry name" value="Vaccinia Virus protein VP39"/>
    <property type="match status" value="1"/>
</dbReference>
<feature type="domain" description="Methyltransferase" evidence="2">
    <location>
        <begin position="109"/>
        <end position="200"/>
    </location>
</feature>
<dbReference type="Pfam" id="PF13649">
    <property type="entry name" value="Methyltransf_25"/>
    <property type="match status" value="1"/>
</dbReference>
<evidence type="ECO:0000313" key="3">
    <source>
        <dbReference type="EMBL" id="GAB88461.1"/>
    </source>
</evidence>
<proteinExistence type="predicted"/>
<keyword evidence="3" id="KW-0489">Methyltransferase</keyword>
<organism evidence="3 4">
    <name type="scientific">Gordonia rhizosphera NBRC 16068</name>
    <dbReference type="NCBI Taxonomy" id="1108045"/>
    <lineage>
        <taxon>Bacteria</taxon>
        <taxon>Bacillati</taxon>
        <taxon>Actinomycetota</taxon>
        <taxon>Actinomycetes</taxon>
        <taxon>Mycobacteriales</taxon>
        <taxon>Gordoniaceae</taxon>
        <taxon>Gordonia</taxon>
    </lineage>
</organism>
<evidence type="ECO:0000313" key="4">
    <source>
        <dbReference type="Proteomes" id="UP000008363"/>
    </source>
</evidence>
<dbReference type="Proteomes" id="UP000008363">
    <property type="component" value="Unassembled WGS sequence"/>
</dbReference>
<dbReference type="InterPro" id="IPR029063">
    <property type="entry name" value="SAM-dependent_MTases_sf"/>
</dbReference>
<dbReference type="PANTHER" id="PTHR43861">
    <property type="entry name" value="TRANS-ACONITATE 2-METHYLTRANSFERASE-RELATED"/>
    <property type="match status" value="1"/>
</dbReference>
<dbReference type="CDD" id="cd02440">
    <property type="entry name" value="AdoMet_MTases"/>
    <property type="match status" value="1"/>
</dbReference>
<protein>
    <submittedName>
        <fullName evidence="3">Putative methyltransferase</fullName>
    </submittedName>
</protein>